<dbReference type="InterPro" id="IPR029052">
    <property type="entry name" value="Metallo-depent_PP-like"/>
</dbReference>
<reference evidence="2 3" key="1">
    <citation type="submission" date="2019-09" db="EMBL/GenBank/DDBJ databases">
        <title>Nitrincola iocasae sp. nov., a bacterium isolated from the sediment collected at a cold seep field in South China Sea.</title>
        <authorList>
            <person name="Zhang H."/>
            <person name="Wang H."/>
            <person name="Li C."/>
        </authorList>
    </citation>
    <scope>NUCLEOTIDE SEQUENCE [LARGE SCALE GENOMIC DNA]</scope>
    <source>
        <strain evidence="2 3">KXZD1103</strain>
    </source>
</reference>
<evidence type="ECO:0000259" key="1">
    <source>
        <dbReference type="Pfam" id="PF00149"/>
    </source>
</evidence>
<keyword evidence="3" id="KW-1185">Reference proteome</keyword>
<organism evidence="2 3">
    <name type="scientific">Nitrincola iocasae</name>
    <dbReference type="NCBI Taxonomy" id="2614693"/>
    <lineage>
        <taxon>Bacteria</taxon>
        <taxon>Pseudomonadati</taxon>
        <taxon>Pseudomonadota</taxon>
        <taxon>Gammaproteobacteria</taxon>
        <taxon>Oceanospirillales</taxon>
        <taxon>Oceanospirillaceae</taxon>
        <taxon>Nitrincola</taxon>
    </lineage>
</organism>
<dbReference type="EMBL" id="CP044222">
    <property type="protein sequence ID" value="QEW05899.1"/>
    <property type="molecule type" value="Genomic_DNA"/>
</dbReference>
<sequence>MYDILGDIHGYADELELLLAKMGYQRINTVWQHPTRVLISVGDLIDRGPQQKRTVDIMRSMQEYRSAIVIQGNHEFNAISYATYDANEKPLRAHTPKNKKQHQQFLNEMENHQDWYKDTIHWFTSLPLLLDLPEFRVVHACWHSDSIHGLKTYTDEHFRLLPSAWVHANDPDHPLYHAIEVLMKGWELKLPENYSFTDKDGHVRDSIRTQWWLDQNSTYRRIALGVPNTDSLPDCTISSDEMPGYDNQKPLFIGHYWLKASPYPTIVSKHVVCVDWSVADKGALAAYQFDDGDLKPENFVTVSVRPHDHFSLEQLSEAFYLADPMNTCCVENDCTDEYEYLAAQVRASLDDQTALYDAVEQALIDSFDDLVESRHVAKVLIKLGELIH</sequence>
<dbReference type="PANTHER" id="PTHR42850">
    <property type="entry name" value="METALLOPHOSPHOESTERASE"/>
    <property type="match status" value="1"/>
</dbReference>
<dbReference type="GO" id="GO:0005737">
    <property type="term" value="C:cytoplasm"/>
    <property type="evidence" value="ECO:0007669"/>
    <property type="project" value="TreeGrafter"/>
</dbReference>
<feature type="domain" description="Calcineurin-like phosphoesterase" evidence="1">
    <location>
        <begin position="4"/>
        <end position="129"/>
    </location>
</feature>
<dbReference type="AlphaFoldDB" id="A0A5J6LBB2"/>
<name>A0A5J6LBB2_9GAMM</name>
<dbReference type="Gene3D" id="3.60.21.10">
    <property type="match status" value="1"/>
</dbReference>
<protein>
    <submittedName>
        <fullName evidence="2">Metallophosphoesterase</fullName>
    </submittedName>
</protein>
<gene>
    <name evidence="2" type="ORF">F5I99_05015</name>
</gene>
<dbReference type="SUPFAM" id="SSF56300">
    <property type="entry name" value="Metallo-dependent phosphatases"/>
    <property type="match status" value="1"/>
</dbReference>
<dbReference type="InterPro" id="IPR050126">
    <property type="entry name" value="Ap4A_hydrolase"/>
</dbReference>
<evidence type="ECO:0000313" key="2">
    <source>
        <dbReference type="EMBL" id="QEW05899.1"/>
    </source>
</evidence>
<dbReference type="RefSeq" id="WP_151053937.1">
    <property type="nucleotide sequence ID" value="NZ_CP044222.1"/>
</dbReference>
<dbReference type="KEGG" id="nik:F5I99_05015"/>
<accession>A0A5J6LBB2</accession>
<dbReference type="PANTHER" id="PTHR42850:SF7">
    <property type="entry name" value="BIS(5'-NUCLEOSYL)-TETRAPHOSPHATASE PRPE [ASYMMETRICAL]"/>
    <property type="match status" value="1"/>
</dbReference>
<dbReference type="Pfam" id="PF00149">
    <property type="entry name" value="Metallophos"/>
    <property type="match status" value="1"/>
</dbReference>
<dbReference type="Proteomes" id="UP000325606">
    <property type="component" value="Chromosome"/>
</dbReference>
<proteinExistence type="predicted"/>
<evidence type="ECO:0000313" key="3">
    <source>
        <dbReference type="Proteomes" id="UP000325606"/>
    </source>
</evidence>
<dbReference type="GO" id="GO:0016791">
    <property type="term" value="F:phosphatase activity"/>
    <property type="evidence" value="ECO:0007669"/>
    <property type="project" value="TreeGrafter"/>
</dbReference>
<dbReference type="InterPro" id="IPR004843">
    <property type="entry name" value="Calcineurin-like_PHP"/>
</dbReference>